<name>A0A183CRU0_GLOPA</name>
<feature type="domain" description="Ig-like" evidence="6">
    <location>
        <begin position="151"/>
        <end position="227"/>
    </location>
</feature>
<keyword evidence="4" id="KW-0393">Immunoglobulin domain</keyword>
<dbReference type="InterPro" id="IPR050958">
    <property type="entry name" value="Cell_Adh-Cytoskel_Orgn"/>
</dbReference>
<dbReference type="AlphaFoldDB" id="A0A183CRU0"/>
<dbReference type="Proteomes" id="UP000050741">
    <property type="component" value="Unassembled WGS sequence"/>
</dbReference>
<dbReference type="PANTHER" id="PTHR45080:SF8">
    <property type="entry name" value="IG-LIKE DOMAIN-CONTAINING PROTEIN"/>
    <property type="match status" value="1"/>
</dbReference>
<dbReference type="SUPFAM" id="SSF48726">
    <property type="entry name" value="Immunoglobulin"/>
    <property type="match status" value="1"/>
</dbReference>
<keyword evidence="1" id="KW-0732">Signal</keyword>
<dbReference type="FunFam" id="2.60.40.10:FF:000032">
    <property type="entry name" value="palladin isoform X1"/>
    <property type="match status" value="1"/>
</dbReference>
<keyword evidence="7" id="KW-1185">Reference proteome</keyword>
<keyword evidence="2" id="KW-0677">Repeat</keyword>
<evidence type="ECO:0000256" key="1">
    <source>
        <dbReference type="ARBA" id="ARBA00022729"/>
    </source>
</evidence>
<evidence type="ECO:0000256" key="4">
    <source>
        <dbReference type="ARBA" id="ARBA00023319"/>
    </source>
</evidence>
<dbReference type="Pfam" id="PF07679">
    <property type="entry name" value="I-set"/>
    <property type="match status" value="1"/>
</dbReference>
<evidence type="ECO:0000313" key="7">
    <source>
        <dbReference type="Proteomes" id="UP000050741"/>
    </source>
</evidence>
<feature type="region of interest" description="Disordered" evidence="5">
    <location>
        <begin position="110"/>
        <end position="142"/>
    </location>
</feature>
<keyword evidence="3" id="KW-1015">Disulfide bond</keyword>
<feature type="compositionally biased region" description="Polar residues" evidence="5">
    <location>
        <begin position="112"/>
        <end position="122"/>
    </location>
</feature>
<proteinExistence type="predicted"/>
<dbReference type="WBParaSite" id="GPLIN_001559800">
    <property type="protein sequence ID" value="GPLIN_001559800"/>
    <property type="gene ID" value="GPLIN_001559800"/>
</dbReference>
<sequence>LPAKIVQIGKSDAEILLKCDIGTQNVSQSAETVQWLYGDILLEDLPVELGGFELLNDGMLWLLDVGSDRYQIGKYQCALNHVLSATRQSRHIEDRHGQGVKAIFSPSAHPFTAQSSASPSRHSNVHHHQHHQHQHHRLSENVYNTPSGSFPRFTYTPRDRRFREGSTVQLNCEAIGEPKPTIIWFFNGRPIEPSRKFELRKAHTELVIYPFLEHDVGTYACEASNLH</sequence>
<evidence type="ECO:0000313" key="8">
    <source>
        <dbReference type="WBParaSite" id="GPLIN_001559800"/>
    </source>
</evidence>
<evidence type="ECO:0000256" key="5">
    <source>
        <dbReference type="SAM" id="MobiDB-lite"/>
    </source>
</evidence>
<evidence type="ECO:0000256" key="3">
    <source>
        <dbReference type="ARBA" id="ARBA00023157"/>
    </source>
</evidence>
<feature type="compositionally biased region" description="Basic residues" evidence="5">
    <location>
        <begin position="123"/>
        <end position="136"/>
    </location>
</feature>
<dbReference type="InterPro" id="IPR007110">
    <property type="entry name" value="Ig-like_dom"/>
</dbReference>
<evidence type="ECO:0000256" key="2">
    <source>
        <dbReference type="ARBA" id="ARBA00022737"/>
    </source>
</evidence>
<dbReference type="SMART" id="SM00408">
    <property type="entry name" value="IGc2"/>
    <property type="match status" value="1"/>
</dbReference>
<dbReference type="GO" id="GO:0005886">
    <property type="term" value="C:plasma membrane"/>
    <property type="evidence" value="ECO:0007669"/>
    <property type="project" value="TreeGrafter"/>
</dbReference>
<dbReference type="PROSITE" id="PS50835">
    <property type="entry name" value="IG_LIKE"/>
    <property type="match status" value="1"/>
</dbReference>
<accession>A0A183CRU0</accession>
<dbReference type="InterPro" id="IPR003598">
    <property type="entry name" value="Ig_sub2"/>
</dbReference>
<dbReference type="PANTHER" id="PTHR45080">
    <property type="entry name" value="CONTACTIN 5"/>
    <property type="match status" value="1"/>
</dbReference>
<dbReference type="InterPro" id="IPR013783">
    <property type="entry name" value="Ig-like_fold"/>
</dbReference>
<protein>
    <submittedName>
        <fullName evidence="8">Ig-like domain-containing protein</fullName>
    </submittedName>
</protein>
<organism evidence="7 8">
    <name type="scientific">Globodera pallida</name>
    <name type="common">Potato cyst nematode worm</name>
    <name type="synonym">Heterodera pallida</name>
    <dbReference type="NCBI Taxonomy" id="36090"/>
    <lineage>
        <taxon>Eukaryota</taxon>
        <taxon>Metazoa</taxon>
        <taxon>Ecdysozoa</taxon>
        <taxon>Nematoda</taxon>
        <taxon>Chromadorea</taxon>
        <taxon>Rhabditida</taxon>
        <taxon>Tylenchina</taxon>
        <taxon>Tylenchomorpha</taxon>
        <taxon>Tylenchoidea</taxon>
        <taxon>Heteroderidae</taxon>
        <taxon>Heteroderinae</taxon>
        <taxon>Globodera</taxon>
    </lineage>
</organism>
<dbReference type="GO" id="GO:0007156">
    <property type="term" value="P:homophilic cell adhesion via plasma membrane adhesion molecules"/>
    <property type="evidence" value="ECO:0007669"/>
    <property type="project" value="TreeGrafter"/>
</dbReference>
<reference evidence="8" key="2">
    <citation type="submission" date="2016-06" db="UniProtKB">
        <authorList>
            <consortium name="WormBaseParasite"/>
        </authorList>
    </citation>
    <scope>IDENTIFICATION</scope>
</reference>
<dbReference type="InterPro" id="IPR013098">
    <property type="entry name" value="Ig_I-set"/>
</dbReference>
<dbReference type="Gene3D" id="2.60.40.10">
    <property type="entry name" value="Immunoglobulins"/>
    <property type="match status" value="1"/>
</dbReference>
<reference evidence="7" key="1">
    <citation type="submission" date="2014-05" db="EMBL/GenBank/DDBJ databases">
        <title>The genome and life-stage specific transcriptomes of Globodera pallida elucidate key aspects of plant parasitism by a cyst nematode.</title>
        <authorList>
            <person name="Cotton J.A."/>
            <person name="Lilley C.J."/>
            <person name="Jones L.M."/>
            <person name="Kikuchi T."/>
            <person name="Reid A.J."/>
            <person name="Thorpe P."/>
            <person name="Tsai I.J."/>
            <person name="Beasley H."/>
            <person name="Blok V."/>
            <person name="Cock P.J.A."/>
            <person name="Van den Akker S.E."/>
            <person name="Holroyd N."/>
            <person name="Hunt M."/>
            <person name="Mantelin S."/>
            <person name="Naghra H."/>
            <person name="Pain A."/>
            <person name="Palomares-Rius J.E."/>
            <person name="Zarowiecki M."/>
            <person name="Berriman M."/>
            <person name="Jones J.T."/>
            <person name="Urwin P.E."/>
        </authorList>
    </citation>
    <scope>NUCLEOTIDE SEQUENCE [LARGE SCALE GENOMIC DNA]</scope>
    <source>
        <strain evidence="7">Lindley</strain>
    </source>
</reference>
<dbReference type="InterPro" id="IPR036179">
    <property type="entry name" value="Ig-like_dom_sf"/>
</dbReference>
<evidence type="ECO:0000259" key="6">
    <source>
        <dbReference type="PROSITE" id="PS50835"/>
    </source>
</evidence>